<evidence type="ECO:0000259" key="5">
    <source>
        <dbReference type="PROSITE" id="PS51747"/>
    </source>
</evidence>
<keyword evidence="4" id="KW-0862">Zinc</keyword>
<dbReference type="RefSeq" id="WP_085794667.1">
    <property type="nucleotide sequence ID" value="NZ_FWFO01000001.1"/>
</dbReference>
<organism evidence="6 7">
    <name type="scientific">Falsiruegeria litorea R37</name>
    <dbReference type="NCBI Taxonomy" id="1200284"/>
    <lineage>
        <taxon>Bacteria</taxon>
        <taxon>Pseudomonadati</taxon>
        <taxon>Pseudomonadota</taxon>
        <taxon>Alphaproteobacteria</taxon>
        <taxon>Rhodobacterales</taxon>
        <taxon>Roseobacteraceae</taxon>
        <taxon>Falsiruegeria</taxon>
    </lineage>
</organism>
<dbReference type="EMBL" id="FWFO01000001">
    <property type="protein sequence ID" value="SLN27169.1"/>
    <property type="molecule type" value="Genomic_DNA"/>
</dbReference>
<dbReference type="PANTHER" id="PTHR11086:SF18">
    <property type="entry name" value="DEOXYCYTIDYLATE DEAMINASE"/>
    <property type="match status" value="1"/>
</dbReference>
<feature type="domain" description="CMP/dCMP-type deaminase" evidence="5">
    <location>
        <begin position="233"/>
        <end position="424"/>
    </location>
</feature>
<dbReference type="PROSITE" id="PS00903">
    <property type="entry name" value="CYT_DCMP_DEAMINASES_1"/>
    <property type="match status" value="1"/>
</dbReference>
<evidence type="ECO:0000256" key="3">
    <source>
        <dbReference type="ARBA" id="ARBA00022801"/>
    </source>
</evidence>
<name>A0A1Y5RX13_9RHOB</name>
<dbReference type="Proteomes" id="UP000193077">
    <property type="component" value="Unassembled WGS sequence"/>
</dbReference>
<dbReference type="SUPFAM" id="SSF53927">
    <property type="entry name" value="Cytidine deaminase-like"/>
    <property type="match status" value="1"/>
</dbReference>
<evidence type="ECO:0000256" key="1">
    <source>
        <dbReference type="ARBA" id="ARBA00006576"/>
    </source>
</evidence>
<proteinExistence type="inferred from homology"/>
<dbReference type="GO" id="GO:0008270">
    <property type="term" value="F:zinc ion binding"/>
    <property type="evidence" value="ECO:0007669"/>
    <property type="project" value="InterPro"/>
</dbReference>
<accession>A0A1Y5RX13</accession>
<gene>
    <name evidence="6" type="primary">tadA_1</name>
    <name evidence="6" type="ORF">TRL7639_01008</name>
</gene>
<evidence type="ECO:0000313" key="6">
    <source>
        <dbReference type="EMBL" id="SLN27169.1"/>
    </source>
</evidence>
<dbReference type="GO" id="GO:0005737">
    <property type="term" value="C:cytoplasm"/>
    <property type="evidence" value="ECO:0007669"/>
    <property type="project" value="TreeGrafter"/>
</dbReference>
<dbReference type="InterPro" id="IPR016192">
    <property type="entry name" value="APOBEC/CMP_deaminase_Zn-bd"/>
</dbReference>
<dbReference type="EC" id="3.5.4.33" evidence="6"/>
<dbReference type="Gene3D" id="3.40.50.300">
    <property type="entry name" value="P-loop containing nucleotide triphosphate hydrolases"/>
    <property type="match status" value="1"/>
</dbReference>
<dbReference type="InterPro" id="IPR016193">
    <property type="entry name" value="Cytidine_deaminase-like"/>
</dbReference>
<dbReference type="AlphaFoldDB" id="A0A1Y5RX13"/>
<dbReference type="InterPro" id="IPR002125">
    <property type="entry name" value="CMP_dCMP_dom"/>
</dbReference>
<evidence type="ECO:0000313" key="7">
    <source>
        <dbReference type="Proteomes" id="UP000193077"/>
    </source>
</evidence>
<dbReference type="GO" id="GO:0052717">
    <property type="term" value="F:tRNA-specific adenosine-34 deaminase activity"/>
    <property type="evidence" value="ECO:0007669"/>
    <property type="project" value="UniProtKB-EC"/>
</dbReference>
<dbReference type="PROSITE" id="PS51747">
    <property type="entry name" value="CYT_DCMP_DEAMINASES_2"/>
    <property type="match status" value="1"/>
</dbReference>
<dbReference type="InterPro" id="IPR015517">
    <property type="entry name" value="dCMP_deaminase-rel"/>
</dbReference>
<reference evidence="6 7" key="1">
    <citation type="submission" date="2017-03" db="EMBL/GenBank/DDBJ databases">
        <authorList>
            <person name="Afonso C.L."/>
            <person name="Miller P.J."/>
            <person name="Scott M.A."/>
            <person name="Spackman E."/>
            <person name="Goraichik I."/>
            <person name="Dimitrov K.M."/>
            <person name="Suarez D.L."/>
            <person name="Swayne D.E."/>
        </authorList>
    </citation>
    <scope>NUCLEOTIDE SEQUENCE [LARGE SCALE GENOMIC DNA]</scope>
    <source>
        <strain evidence="6 7">CECT 7639</strain>
    </source>
</reference>
<keyword evidence="2" id="KW-0479">Metal-binding</keyword>
<protein>
    <submittedName>
        <fullName evidence="6">tRNA-specific adenosine deaminase</fullName>
        <ecNumber evidence="6">3.5.4.33</ecNumber>
    </submittedName>
</protein>
<keyword evidence="3 6" id="KW-0378">Hydrolase</keyword>
<dbReference type="PANTHER" id="PTHR11086">
    <property type="entry name" value="DEOXYCYTIDYLATE DEAMINASE-RELATED"/>
    <property type="match status" value="1"/>
</dbReference>
<sequence length="433" mass="48525">MEKVIDAELVVGLVGRLGADMPTVIQRIQDTLHSLHYKHHHIKLTDFVKEPKFHFELVEAPVEKRYETYISACNEVRSRTDRDDFFVSYAVERIRAIRREKNTEGNAALPLRRTAYIIDQIKRPEEVAALRSIYGQQFILISCHSPSDFVKQTLAQKIADGHSDSPKSDRWQAAAMELVARDGDESSVPHGQRVSDVFPLADLVVDTSDGDQLEKLLKRFFFVLFGNFVISPTKGEFFLNLAYQTSLTSCDTARQVGAAISRDSDIISTGYNEAPKSQGGTYWPEDGEDGRDVVLGKDPNTIRKRQMLIEVVQRLARSGELKRNFEDEVAIAEAFIDAKNSPLEKAQILDTLEYGRAVHAEMAAISTAARLGLSLAGSRLYCTTFPCHNCSKHIVATGVSEVFYLEPYAKSFADDLYPDSISIDQKKPDKDLS</sequence>
<evidence type="ECO:0000256" key="4">
    <source>
        <dbReference type="ARBA" id="ARBA00022833"/>
    </source>
</evidence>
<dbReference type="Pfam" id="PF00383">
    <property type="entry name" value="dCMP_cyt_deam_1"/>
    <property type="match status" value="1"/>
</dbReference>
<keyword evidence="7" id="KW-1185">Reference proteome</keyword>
<dbReference type="InterPro" id="IPR027417">
    <property type="entry name" value="P-loop_NTPase"/>
</dbReference>
<dbReference type="OrthoDB" id="9788517at2"/>
<dbReference type="GO" id="GO:0004132">
    <property type="term" value="F:dCMP deaminase activity"/>
    <property type="evidence" value="ECO:0007669"/>
    <property type="project" value="TreeGrafter"/>
</dbReference>
<evidence type="ECO:0000256" key="2">
    <source>
        <dbReference type="ARBA" id="ARBA00022723"/>
    </source>
</evidence>
<comment type="similarity">
    <text evidence="1">Belongs to the cytidine and deoxycytidylate deaminase family.</text>
</comment>
<dbReference type="Gene3D" id="3.40.140.10">
    <property type="entry name" value="Cytidine Deaminase, domain 2"/>
    <property type="match status" value="1"/>
</dbReference>